<dbReference type="Proteomes" id="UP000326396">
    <property type="component" value="Linkage Group LG3"/>
</dbReference>
<dbReference type="Pfam" id="PF14223">
    <property type="entry name" value="Retrotran_gag_2"/>
    <property type="match status" value="1"/>
</dbReference>
<gene>
    <name evidence="1" type="ORF">E3N88_25869</name>
</gene>
<keyword evidence="2" id="KW-1185">Reference proteome</keyword>
<comment type="caution">
    <text evidence="1">The sequence shown here is derived from an EMBL/GenBank/DDBJ whole genome shotgun (WGS) entry which is preliminary data.</text>
</comment>
<protein>
    <recommendedName>
        <fullName evidence="3">Retrotransposon Copia-like N-terminal domain-containing protein</fullName>
    </recommendedName>
</protein>
<dbReference type="PANTHER" id="PTHR47592">
    <property type="entry name" value="PBF68 PROTEIN"/>
    <property type="match status" value="1"/>
</dbReference>
<evidence type="ECO:0000313" key="1">
    <source>
        <dbReference type="EMBL" id="KAD4385700.1"/>
    </source>
</evidence>
<dbReference type="AlphaFoldDB" id="A0A5N6N7J4"/>
<evidence type="ECO:0000313" key="2">
    <source>
        <dbReference type="Proteomes" id="UP000326396"/>
    </source>
</evidence>
<evidence type="ECO:0008006" key="3">
    <source>
        <dbReference type="Google" id="ProtNLM"/>
    </source>
</evidence>
<accession>A0A5N6N7J4</accession>
<sequence length="170" mass="19316">MTTQPTLSSTPAGPLVDLDFKSSQQKMLFYLTTLNLARFLTESPPAIIDGDVQSISALEAWKHSKYLCLNIVLNGLVEDALYNVYYKITTAKELWETLDKKYRTEDASKKFVVADFLDYKMVDTKTVLNQVQELQIILSDIHYEGMTLSETFQVAAMNEKLTPSWVNFGN</sequence>
<proteinExistence type="predicted"/>
<dbReference type="OrthoDB" id="1651011at2759"/>
<organism evidence="1 2">
    <name type="scientific">Mikania micrantha</name>
    <name type="common">bitter vine</name>
    <dbReference type="NCBI Taxonomy" id="192012"/>
    <lineage>
        <taxon>Eukaryota</taxon>
        <taxon>Viridiplantae</taxon>
        <taxon>Streptophyta</taxon>
        <taxon>Embryophyta</taxon>
        <taxon>Tracheophyta</taxon>
        <taxon>Spermatophyta</taxon>
        <taxon>Magnoliopsida</taxon>
        <taxon>eudicotyledons</taxon>
        <taxon>Gunneridae</taxon>
        <taxon>Pentapetalae</taxon>
        <taxon>asterids</taxon>
        <taxon>campanulids</taxon>
        <taxon>Asterales</taxon>
        <taxon>Asteraceae</taxon>
        <taxon>Asteroideae</taxon>
        <taxon>Heliantheae alliance</taxon>
        <taxon>Eupatorieae</taxon>
        <taxon>Mikania</taxon>
    </lineage>
</organism>
<dbReference type="EMBL" id="SZYD01000013">
    <property type="protein sequence ID" value="KAD4385700.1"/>
    <property type="molecule type" value="Genomic_DNA"/>
</dbReference>
<dbReference type="PANTHER" id="PTHR47592:SF27">
    <property type="entry name" value="OS08G0421700 PROTEIN"/>
    <property type="match status" value="1"/>
</dbReference>
<reference evidence="1 2" key="1">
    <citation type="submission" date="2019-05" db="EMBL/GenBank/DDBJ databases">
        <title>Mikania micrantha, genome provides insights into the molecular mechanism of rapid growth.</title>
        <authorList>
            <person name="Liu B."/>
        </authorList>
    </citation>
    <scope>NUCLEOTIDE SEQUENCE [LARGE SCALE GENOMIC DNA]</scope>
    <source>
        <strain evidence="1">NLD-2019</strain>
        <tissue evidence="1">Leaf</tissue>
    </source>
</reference>
<name>A0A5N6N7J4_9ASTR</name>